<evidence type="ECO:0000313" key="7">
    <source>
        <dbReference type="EMBL" id="ACJ33553.1"/>
    </source>
</evidence>
<gene>
    <name evidence="7" type="primary">htrA</name>
    <name evidence="7" type="ordered locus">Aflv_1177</name>
</gene>
<dbReference type="PATRIC" id="fig|491915.6.peg.1202"/>
<keyword evidence="3" id="KW-0720">Serine protease</keyword>
<dbReference type="KEGG" id="afl:Aflv_1177"/>
<protein>
    <submittedName>
        <fullName evidence="7">Serine protease Do (Heat-shock protein)</fullName>
    </submittedName>
</protein>
<keyword evidence="5" id="KW-0812">Transmembrane</keyword>
<dbReference type="Proteomes" id="UP000000742">
    <property type="component" value="Chromosome"/>
</dbReference>
<evidence type="ECO:0000256" key="2">
    <source>
        <dbReference type="ARBA" id="ARBA00022801"/>
    </source>
</evidence>
<feature type="domain" description="Zinc-ribbon" evidence="6">
    <location>
        <begin position="4"/>
        <end position="25"/>
    </location>
</feature>
<dbReference type="STRING" id="491915.Aflv_1177"/>
<dbReference type="InterPro" id="IPR001940">
    <property type="entry name" value="Peptidase_S1C"/>
</dbReference>
<feature type="transmembrane region" description="Helical" evidence="5">
    <location>
        <begin position="33"/>
        <end position="53"/>
    </location>
</feature>
<dbReference type="PRINTS" id="PR00834">
    <property type="entry name" value="PROTEASES2C"/>
</dbReference>
<dbReference type="Pfam" id="PF13365">
    <property type="entry name" value="Trypsin_2"/>
    <property type="match status" value="1"/>
</dbReference>
<dbReference type="PANTHER" id="PTHR43343">
    <property type="entry name" value="PEPTIDASE S12"/>
    <property type="match status" value="1"/>
</dbReference>
<accession>B7GJA5</accession>
<feature type="region of interest" description="Disordered" evidence="4">
    <location>
        <begin position="333"/>
        <end position="400"/>
    </location>
</feature>
<dbReference type="EMBL" id="CP000922">
    <property type="protein sequence ID" value="ACJ33553.1"/>
    <property type="molecule type" value="Genomic_DNA"/>
</dbReference>
<evidence type="ECO:0000256" key="5">
    <source>
        <dbReference type="SAM" id="Phobius"/>
    </source>
</evidence>
<evidence type="ECO:0000256" key="1">
    <source>
        <dbReference type="ARBA" id="ARBA00022670"/>
    </source>
</evidence>
<dbReference type="PANTHER" id="PTHR43343:SF3">
    <property type="entry name" value="PROTEASE DO-LIKE 8, CHLOROPLASTIC"/>
    <property type="match status" value="1"/>
</dbReference>
<sequence length="400" mass="44674">MEMYCGKCGSKNESSAKFCGHCGISLGRRSSKWIIFLLVAMACVSVVSASFAMKYWKVNEKKIEDVKSGQIENKEIVEKKEIVVMKTSDQDMSKLIAEAQEKVFTIFTDYGQGSGFLINDKGDVLTNAHVVEGDVQVVVRNKHGEEFEGMVIGYSNMVDVALVRVPALKNRSALPLETKRKAAVGEEVITLGSPMGLENTATFGYISGVDRNFIIHPHVYENVYQISAPIAPGSSGGPLLEKKTGKVLAINSARASTEETFGFSIPIFQVYSLIQKWVSSPLDAEEVYALFYNDQGAYYYGSLEGEGYFDGGDYSEEYDNYDVWGYDESYEEDMSGYDESYEEDMSGYDESYEEDMSGYDESYEEDMSGYDESYEEDMGGYDESYEEGNNSQNEESSDLE</sequence>
<dbReference type="Pfam" id="PF13240">
    <property type="entry name" value="Zn_Ribbon_1"/>
    <property type="match status" value="1"/>
</dbReference>
<reference evidence="7 8" key="1">
    <citation type="journal article" date="2008" name="Genome Biol.">
        <title>Encapsulated in silica: genome, proteome and physiology of the thermophilic bacterium Anoxybacillus flavithermus WK1.</title>
        <authorList>
            <person name="Saw J.H."/>
            <person name="Mountain B.W."/>
            <person name="Feng L."/>
            <person name="Omelchenko M.V."/>
            <person name="Hou S."/>
            <person name="Saito J.A."/>
            <person name="Stott M.B."/>
            <person name="Li D."/>
            <person name="Zhao G."/>
            <person name="Wu J."/>
            <person name="Galperin M.Y."/>
            <person name="Koonin E.V."/>
            <person name="Makarova K.S."/>
            <person name="Wolf Y.I."/>
            <person name="Rigden D.J."/>
            <person name="Dunfield P.F."/>
            <person name="Wang L."/>
            <person name="Alam M."/>
        </authorList>
    </citation>
    <scope>NUCLEOTIDE SEQUENCE [LARGE SCALE GENOMIC DNA]</scope>
    <source>
        <strain evidence="8">DSM 21510 / WK1</strain>
    </source>
</reference>
<evidence type="ECO:0000313" key="8">
    <source>
        <dbReference type="Proteomes" id="UP000000742"/>
    </source>
</evidence>
<dbReference type="Gene3D" id="2.40.10.120">
    <property type="match status" value="1"/>
</dbReference>
<organism evidence="7 8">
    <name type="scientific">Anoxybacillus flavithermus (strain DSM 21510 / WK1)</name>
    <dbReference type="NCBI Taxonomy" id="491915"/>
    <lineage>
        <taxon>Bacteria</taxon>
        <taxon>Bacillati</taxon>
        <taxon>Bacillota</taxon>
        <taxon>Bacilli</taxon>
        <taxon>Bacillales</taxon>
        <taxon>Anoxybacillaceae</taxon>
        <taxon>Anoxybacillus</taxon>
    </lineage>
</organism>
<feature type="compositionally biased region" description="Acidic residues" evidence="4">
    <location>
        <begin position="333"/>
        <end position="386"/>
    </location>
</feature>
<evidence type="ECO:0000259" key="6">
    <source>
        <dbReference type="Pfam" id="PF13240"/>
    </source>
</evidence>
<dbReference type="InterPro" id="IPR009003">
    <property type="entry name" value="Peptidase_S1_PA"/>
</dbReference>
<keyword evidence="5" id="KW-1133">Transmembrane helix</keyword>
<dbReference type="InterPro" id="IPR026870">
    <property type="entry name" value="Zinc_ribbon_dom"/>
</dbReference>
<evidence type="ECO:0000256" key="3">
    <source>
        <dbReference type="ARBA" id="ARBA00022825"/>
    </source>
</evidence>
<dbReference type="GO" id="GO:0006508">
    <property type="term" value="P:proteolysis"/>
    <property type="evidence" value="ECO:0007669"/>
    <property type="project" value="UniProtKB-KW"/>
</dbReference>
<dbReference type="InterPro" id="IPR051201">
    <property type="entry name" value="Chloro_Bact_Ser_Proteases"/>
</dbReference>
<dbReference type="AlphaFoldDB" id="B7GJA5"/>
<dbReference type="GO" id="GO:0004252">
    <property type="term" value="F:serine-type endopeptidase activity"/>
    <property type="evidence" value="ECO:0007669"/>
    <property type="project" value="InterPro"/>
</dbReference>
<keyword evidence="5" id="KW-0472">Membrane</keyword>
<keyword evidence="1 7" id="KW-0645">Protease</keyword>
<evidence type="ECO:0000256" key="4">
    <source>
        <dbReference type="SAM" id="MobiDB-lite"/>
    </source>
</evidence>
<dbReference type="eggNOG" id="COG0265">
    <property type="taxonomic scope" value="Bacteria"/>
</dbReference>
<proteinExistence type="predicted"/>
<dbReference type="HOGENOM" id="CLU_048852_0_0_9"/>
<name>B7GJA5_ANOFW</name>
<dbReference type="SUPFAM" id="SSF50494">
    <property type="entry name" value="Trypsin-like serine proteases"/>
    <property type="match status" value="1"/>
</dbReference>
<keyword evidence="2" id="KW-0378">Hydrolase</keyword>